<dbReference type="Gene3D" id="3.20.20.60">
    <property type="entry name" value="Phosphoenolpyruvate-binding domains"/>
    <property type="match status" value="1"/>
</dbReference>
<dbReference type="PIRSF" id="PIRSF000732">
    <property type="entry name" value="PTS_enzyme_I"/>
    <property type="match status" value="1"/>
</dbReference>
<evidence type="ECO:0000256" key="16">
    <source>
        <dbReference type="ARBA" id="ARBA00033235"/>
    </source>
</evidence>
<comment type="similarity">
    <text evidence="5 17">Belongs to the PEP-utilizing enzyme family.</text>
</comment>
<gene>
    <name evidence="21" type="ORF">J2Z63_000547</name>
</gene>
<dbReference type="PANTHER" id="PTHR46244">
    <property type="entry name" value="PHOSPHOENOLPYRUVATE-PROTEIN PHOSPHOTRANSFERASE"/>
    <property type="match status" value="1"/>
</dbReference>
<dbReference type="EC" id="2.7.3.9" evidence="6 17"/>
<comment type="caution">
    <text evidence="21">The sequence shown here is derived from an EMBL/GenBank/DDBJ whole genome shotgun (WGS) entry which is preliminary data.</text>
</comment>
<dbReference type="InterPro" id="IPR036618">
    <property type="entry name" value="PtsI_HPr-bd_sf"/>
</dbReference>
<dbReference type="NCBIfam" id="TIGR01417">
    <property type="entry name" value="PTS_I_fam"/>
    <property type="match status" value="1"/>
</dbReference>
<evidence type="ECO:0000256" key="6">
    <source>
        <dbReference type="ARBA" id="ARBA00012232"/>
    </source>
</evidence>
<keyword evidence="8 17" id="KW-0813">Transport</keyword>
<evidence type="ECO:0000259" key="19">
    <source>
        <dbReference type="Pfam" id="PF02896"/>
    </source>
</evidence>
<keyword evidence="13 17" id="KW-0479">Metal-binding</keyword>
<dbReference type="InterPro" id="IPR006318">
    <property type="entry name" value="PTS_EI-like"/>
</dbReference>
<dbReference type="SUPFAM" id="SSF51621">
    <property type="entry name" value="Phosphoenolpyruvate/pyruvate domain"/>
    <property type="match status" value="1"/>
</dbReference>
<sequence length="574" mass="64296">MSKQLKAIGASEGIAVAKALIINEEEIIINKLEINDVDAEIKKFEDAVLKSVNDLENLRKITFEKLGEEKAAIFDAHKDIANDPMIKEEVISLISSEKVSADYATKEVTNKYYEMFSMMDDAYFKERSSDIKDVATRIIKHILNIKIIDLSTINQEVIIVAEDLTPSQTAQLDKNFVKGFLTNIGGRTSHAAIMARSLEIPAVLGLKTITSQAKDGEMIALDGVSGVVELELNQTDIEKYQQKAIEYKKLQAELKLFKDKASLTKDGVEKLIEANIGSPNDVEGVLASGAEGIGLFRSEFLYMDNDHFPTEEEQFEAYKKVLVDMDQKLVIIRTLDIGGDKKLSYFSFPEEMNPFLGYRAIRFTLDRKDIFKDQIRALLRASAFGKLGIMFPMIATIDEFKSAKQFVEDCKKQLDEENIKYDKDVQIGMMVEIPAAAVNADKFSKYADFFSIGTNDLIQYTMASDRMNQNVSYLYQPTNPSILKLIKMTIDGGHKNNKWVGMCGEMAGDVQALPILLGLGLDAFSMSATSVLRARSLMSKIDMNSAIELSNRALECENEKQVLELVNEFLNNLK</sequence>
<dbReference type="Pfam" id="PF05524">
    <property type="entry name" value="PEP-utilisers_N"/>
    <property type="match status" value="1"/>
</dbReference>
<evidence type="ECO:0000256" key="5">
    <source>
        <dbReference type="ARBA" id="ARBA00007837"/>
    </source>
</evidence>
<evidence type="ECO:0000259" key="20">
    <source>
        <dbReference type="Pfam" id="PF05524"/>
    </source>
</evidence>
<evidence type="ECO:0000313" key="22">
    <source>
        <dbReference type="Proteomes" id="UP001236620"/>
    </source>
</evidence>
<comment type="cofactor">
    <cofactor evidence="2 17">
        <name>Mg(2+)</name>
        <dbReference type="ChEBI" id="CHEBI:18420"/>
    </cofactor>
</comment>
<evidence type="ECO:0000313" key="21">
    <source>
        <dbReference type="EMBL" id="MDQ0567901.1"/>
    </source>
</evidence>
<dbReference type="Gene3D" id="3.50.30.10">
    <property type="entry name" value="Phosphohistidine domain"/>
    <property type="match status" value="1"/>
</dbReference>
<keyword evidence="14 17" id="KW-0418">Kinase</keyword>
<keyword evidence="11 17" id="KW-0808">Transferase</keyword>
<keyword evidence="15 17" id="KW-0460">Magnesium</keyword>
<evidence type="ECO:0000256" key="3">
    <source>
        <dbReference type="ARBA" id="ARBA00002728"/>
    </source>
</evidence>
<comment type="function">
    <text evidence="3 17">General (non sugar-specific) component of the phosphoenolpyruvate-dependent sugar phosphotransferase system (sugar PTS). This major carbohydrate active-transport system catalyzes the phosphorylation of incoming sugar substrates concomitantly with their translocation across the cell membrane. Enzyme I transfers the phosphoryl group from phosphoenolpyruvate (PEP) to the phosphoryl carrier protein (HPr).</text>
</comment>
<feature type="domain" description="PEP-utilising enzyme mobile" evidence="18">
    <location>
        <begin position="154"/>
        <end position="226"/>
    </location>
</feature>
<dbReference type="Proteomes" id="UP001236620">
    <property type="component" value="Unassembled WGS sequence"/>
</dbReference>
<evidence type="ECO:0000256" key="11">
    <source>
        <dbReference type="ARBA" id="ARBA00022679"/>
    </source>
</evidence>
<evidence type="ECO:0000256" key="13">
    <source>
        <dbReference type="ARBA" id="ARBA00022723"/>
    </source>
</evidence>
<dbReference type="Pfam" id="PF00391">
    <property type="entry name" value="PEP-utilizers"/>
    <property type="match status" value="1"/>
</dbReference>
<dbReference type="PROSITE" id="PS00370">
    <property type="entry name" value="PEP_ENZYMES_PHOS_SITE"/>
    <property type="match status" value="1"/>
</dbReference>
<accession>A0ABU0NFW7</accession>
<dbReference type="GO" id="GO:0008965">
    <property type="term" value="F:phosphoenolpyruvate-protein phosphotransferase activity"/>
    <property type="evidence" value="ECO:0007669"/>
    <property type="project" value="UniProtKB-EC"/>
</dbReference>
<organism evidence="21 22">
    <name type="scientific">Mycoplasma yeatsii</name>
    <dbReference type="NCBI Taxonomy" id="51365"/>
    <lineage>
        <taxon>Bacteria</taxon>
        <taxon>Bacillati</taxon>
        <taxon>Mycoplasmatota</taxon>
        <taxon>Mollicutes</taxon>
        <taxon>Mycoplasmataceae</taxon>
        <taxon>Mycoplasma</taxon>
    </lineage>
</organism>
<dbReference type="InterPro" id="IPR008279">
    <property type="entry name" value="PEP-util_enz_mobile_dom"/>
</dbReference>
<dbReference type="InterPro" id="IPR050499">
    <property type="entry name" value="PEP-utilizing_PTS_enzyme"/>
</dbReference>
<feature type="domain" description="PEP-utilising enzyme C-terminal" evidence="19">
    <location>
        <begin position="252"/>
        <end position="542"/>
    </location>
</feature>
<dbReference type="InterPro" id="IPR018274">
    <property type="entry name" value="PEP_util_AS"/>
</dbReference>
<dbReference type="PROSITE" id="PS00742">
    <property type="entry name" value="PEP_ENZYMES_2"/>
    <property type="match status" value="1"/>
</dbReference>
<dbReference type="InterPro" id="IPR024692">
    <property type="entry name" value="PTS_EI"/>
</dbReference>
<evidence type="ECO:0000256" key="10">
    <source>
        <dbReference type="ARBA" id="ARBA00022597"/>
    </source>
</evidence>
<evidence type="ECO:0000256" key="4">
    <source>
        <dbReference type="ARBA" id="ARBA00004496"/>
    </source>
</evidence>
<comment type="catalytic activity">
    <reaction evidence="1 17">
        <text>L-histidyl-[protein] + phosphoenolpyruvate = N(pros)-phospho-L-histidyl-[protein] + pyruvate</text>
        <dbReference type="Rhea" id="RHEA:23880"/>
        <dbReference type="Rhea" id="RHEA-COMP:9745"/>
        <dbReference type="Rhea" id="RHEA-COMP:9746"/>
        <dbReference type="ChEBI" id="CHEBI:15361"/>
        <dbReference type="ChEBI" id="CHEBI:29979"/>
        <dbReference type="ChEBI" id="CHEBI:58702"/>
        <dbReference type="ChEBI" id="CHEBI:64837"/>
        <dbReference type="EC" id="2.7.3.9"/>
    </reaction>
</comment>
<dbReference type="SUPFAM" id="SSF52009">
    <property type="entry name" value="Phosphohistidine domain"/>
    <property type="match status" value="1"/>
</dbReference>
<dbReference type="InterPro" id="IPR036637">
    <property type="entry name" value="Phosphohistidine_dom_sf"/>
</dbReference>
<evidence type="ECO:0000256" key="1">
    <source>
        <dbReference type="ARBA" id="ARBA00000683"/>
    </source>
</evidence>
<keyword evidence="10 17" id="KW-0762">Sugar transport</keyword>
<dbReference type="InterPro" id="IPR040442">
    <property type="entry name" value="Pyrv_kinase-like_dom_sf"/>
</dbReference>
<dbReference type="InterPro" id="IPR023151">
    <property type="entry name" value="PEP_util_CS"/>
</dbReference>
<name>A0ABU0NFW7_9MOLU</name>
<evidence type="ECO:0000256" key="7">
    <source>
        <dbReference type="ARBA" id="ARBA00016544"/>
    </source>
</evidence>
<dbReference type="Pfam" id="PF02896">
    <property type="entry name" value="PEP-utilizers_C"/>
    <property type="match status" value="1"/>
</dbReference>
<dbReference type="InterPro" id="IPR000121">
    <property type="entry name" value="PEP_util_C"/>
</dbReference>
<dbReference type="InterPro" id="IPR015813">
    <property type="entry name" value="Pyrv/PenolPyrv_kinase-like_dom"/>
</dbReference>
<keyword evidence="12 17" id="KW-0598">Phosphotransferase system</keyword>
<evidence type="ECO:0000256" key="17">
    <source>
        <dbReference type="PIRNR" id="PIRNR000732"/>
    </source>
</evidence>
<comment type="subcellular location">
    <subcellularLocation>
        <location evidence="4 17">Cytoplasm</location>
    </subcellularLocation>
</comment>
<keyword evidence="9 17" id="KW-0963">Cytoplasm</keyword>
<evidence type="ECO:0000259" key="18">
    <source>
        <dbReference type="Pfam" id="PF00391"/>
    </source>
</evidence>
<reference evidence="21" key="1">
    <citation type="submission" date="2023-07" db="EMBL/GenBank/DDBJ databases">
        <title>Genomic Encyclopedia of Type Strains, Phase IV (KMG-IV): sequencing the most valuable type-strain genomes for metagenomic binning, comparative biology and taxonomic classification.</title>
        <authorList>
            <person name="Goeker M."/>
        </authorList>
    </citation>
    <scope>NUCLEOTIDE SEQUENCE [LARGE SCALE GENOMIC DNA]</scope>
    <source>
        <strain evidence="21">DSM 22019</strain>
    </source>
</reference>
<evidence type="ECO:0000256" key="15">
    <source>
        <dbReference type="ARBA" id="ARBA00022842"/>
    </source>
</evidence>
<protein>
    <recommendedName>
        <fullName evidence="7 17">Phosphoenolpyruvate-protein phosphotransferase</fullName>
        <ecNumber evidence="6 17">2.7.3.9</ecNumber>
    </recommendedName>
    <alternativeName>
        <fullName evidence="16 17">Phosphotransferase system, enzyme I</fullName>
    </alternativeName>
</protein>
<dbReference type="PANTHER" id="PTHR46244:SF3">
    <property type="entry name" value="PHOSPHOENOLPYRUVATE-PROTEIN PHOSPHOTRANSFERASE"/>
    <property type="match status" value="1"/>
</dbReference>
<dbReference type="SUPFAM" id="SSF47831">
    <property type="entry name" value="Enzyme I of the PEP:sugar phosphotransferase system HPr-binding (sub)domain"/>
    <property type="match status" value="1"/>
</dbReference>
<evidence type="ECO:0000256" key="2">
    <source>
        <dbReference type="ARBA" id="ARBA00001946"/>
    </source>
</evidence>
<feature type="domain" description="Phosphotransferase system enzyme I N-terminal" evidence="20">
    <location>
        <begin position="6"/>
        <end position="127"/>
    </location>
</feature>
<dbReference type="PRINTS" id="PR01736">
    <property type="entry name" value="PHPHTRNFRASE"/>
</dbReference>
<evidence type="ECO:0000256" key="8">
    <source>
        <dbReference type="ARBA" id="ARBA00022448"/>
    </source>
</evidence>
<dbReference type="EMBL" id="JAUSWP010000004">
    <property type="protein sequence ID" value="MDQ0567901.1"/>
    <property type="molecule type" value="Genomic_DNA"/>
</dbReference>
<evidence type="ECO:0000256" key="14">
    <source>
        <dbReference type="ARBA" id="ARBA00022777"/>
    </source>
</evidence>
<evidence type="ECO:0000256" key="9">
    <source>
        <dbReference type="ARBA" id="ARBA00022490"/>
    </source>
</evidence>
<dbReference type="RefSeq" id="WP_307444980.1">
    <property type="nucleotide sequence ID" value="NZ_JAUSWP010000004.1"/>
</dbReference>
<proteinExistence type="inferred from homology"/>
<keyword evidence="22" id="KW-1185">Reference proteome</keyword>
<dbReference type="Gene3D" id="1.10.274.10">
    <property type="entry name" value="PtsI, HPr-binding domain"/>
    <property type="match status" value="1"/>
</dbReference>
<evidence type="ECO:0000256" key="12">
    <source>
        <dbReference type="ARBA" id="ARBA00022683"/>
    </source>
</evidence>
<dbReference type="InterPro" id="IPR008731">
    <property type="entry name" value="PTS_EIN"/>
</dbReference>